<dbReference type="InParanoid" id="A0A3Q0KRP0"/>
<keyword evidence="2" id="KW-1185">Reference proteome</keyword>
<dbReference type="STRING" id="6183.A0A3Q0KRP0"/>
<protein>
    <submittedName>
        <fullName evidence="3">Ecdysoneless homolog (Drosophila)</fullName>
    </submittedName>
</protein>
<dbReference type="AlphaFoldDB" id="A0A3Q0KRP0"/>
<evidence type="ECO:0000256" key="1">
    <source>
        <dbReference type="SAM" id="MobiDB-lite"/>
    </source>
</evidence>
<dbReference type="WBParaSite" id="Smp_163180.1">
    <property type="protein sequence ID" value="Smp_163180.1"/>
    <property type="gene ID" value="Smp_163180"/>
</dbReference>
<dbReference type="PANTHER" id="PTHR13060">
    <property type="entry name" value="SGT1 PROTEIN HSGT1 SUPPRESSOR OF GCR2"/>
    <property type="match status" value="1"/>
</dbReference>
<evidence type="ECO:0000313" key="3">
    <source>
        <dbReference type="WBParaSite" id="Smp_163180.1"/>
    </source>
</evidence>
<accession>A0A3Q0KRP0</accession>
<organism evidence="2 3">
    <name type="scientific">Schistosoma mansoni</name>
    <name type="common">Blood fluke</name>
    <dbReference type="NCBI Taxonomy" id="6183"/>
    <lineage>
        <taxon>Eukaryota</taxon>
        <taxon>Metazoa</taxon>
        <taxon>Spiralia</taxon>
        <taxon>Lophotrochozoa</taxon>
        <taxon>Platyhelminthes</taxon>
        <taxon>Trematoda</taxon>
        <taxon>Digenea</taxon>
        <taxon>Strigeidida</taxon>
        <taxon>Schistosomatoidea</taxon>
        <taxon>Schistosomatidae</taxon>
        <taxon>Schistosoma</taxon>
    </lineage>
</organism>
<sequence>MRNSLSYKLIFLNSTDRNAASHKRNMYIEFLSLWCIQYQWYRDPFKLWIQSISVDSFFLFGCVDCGESVEDEWFIVWMLSEISKLDPEVIIQVTDEDGEFLLIECANQLPSWINPENAENRVWFYRGELCILCKDRKLKITLNNALEAFRNFDKAAFLTSDNIQASIQAKTKKYPDFVKTSHLAHITVPYAVAAVFTVFGSKDIINSSIDVLADKISEHSAVQSWLRLFNNNSTIFANRCKNKGGVRKSSWPRLAELSNSYVTIPMRFNRLRYALLRSLPTPSGFEQPPNDDLASSRLGAELGLKLCIGLDLLLNFVGKHEQDLDFSPYFIASAESKEKWNKFIERLTSSSYFQGVSEESWLHNELLQQAQWHFLEFLPDKPPGPPICSSSDESLCNTQTTQNNFQKHSQFVYSILNYMENNECYSSCVQRFYSFEANGIPPADDESWMFVTPEELDKMLLERNEMIELDPPCSSISSLLKGFMKSSSSFKGVEPRKKCHGTKRKSESKDISNIVHASSSEEITTDDENVIQEDVENGYSENSHSIVGKTRESMNMGDIMRSLLETNDKILSNNNKGSMKLAKAQNIKSCKAQSLSLINSSQQKTCDVLTSDSDEDDLIHLYGPHSEYSTYFKDCTSFSSTDSENVMDRSKHQSKEVKSKSIIHCHRTISTTSNQSHSSCLSSDNEKPHDSIYTSSKVKKSFSMKKYLSQLEDELKNEPVNVGRFIPTMHKSSIHGKSSKYKAKLLFNAKKPRGNIPLAEPEDINICQDIVDQESDYSFESEESSSSSNSIVETSDSELDQYVARNLAVSMEDQSNHIHLQPTGPAANLLSSMGLPIHQIFNSKQNTSRNHSE</sequence>
<proteinExistence type="predicted"/>
<reference evidence="2" key="1">
    <citation type="journal article" date="2012" name="PLoS Negl. Trop. Dis.">
        <title>A systematically improved high quality genome and transcriptome of the human blood fluke Schistosoma mansoni.</title>
        <authorList>
            <person name="Protasio A.V."/>
            <person name="Tsai I.J."/>
            <person name="Babbage A."/>
            <person name="Nichol S."/>
            <person name="Hunt M."/>
            <person name="Aslett M.A."/>
            <person name="De Silva N."/>
            <person name="Velarde G.S."/>
            <person name="Anderson T.J."/>
            <person name="Clark R.C."/>
            <person name="Davidson C."/>
            <person name="Dillon G.P."/>
            <person name="Holroyd N.E."/>
            <person name="LoVerde P.T."/>
            <person name="Lloyd C."/>
            <person name="McQuillan J."/>
            <person name="Oliveira G."/>
            <person name="Otto T.D."/>
            <person name="Parker-Manuel S.J."/>
            <person name="Quail M.A."/>
            <person name="Wilson R.A."/>
            <person name="Zerlotini A."/>
            <person name="Dunne D.W."/>
            <person name="Berriman M."/>
        </authorList>
    </citation>
    <scope>NUCLEOTIDE SEQUENCE [LARGE SCALE GENOMIC DNA]</scope>
    <source>
        <strain evidence="2">Puerto Rican</strain>
    </source>
</reference>
<evidence type="ECO:0000313" key="2">
    <source>
        <dbReference type="Proteomes" id="UP000008854"/>
    </source>
</evidence>
<dbReference type="Pfam" id="PF07093">
    <property type="entry name" value="SGT1"/>
    <property type="match status" value="2"/>
</dbReference>
<name>A0A3Q0KRP0_SCHMA</name>
<dbReference type="PANTHER" id="PTHR13060:SF0">
    <property type="entry name" value="PROTEIN ECDYSONELESS HOMOLOG"/>
    <property type="match status" value="1"/>
</dbReference>
<dbReference type="InterPro" id="IPR010770">
    <property type="entry name" value="Ecd"/>
</dbReference>
<reference evidence="3" key="2">
    <citation type="submission" date="2018-12" db="UniProtKB">
        <authorList>
            <consortium name="WormBaseParasite"/>
        </authorList>
    </citation>
    <scope>IDENTIFICATION</scope>
    <source>
        <strain evidence="3">Puerto Rican</strain>
    </source>
</reference>
<dbReference type="Proteomes" id="UP000008854">
    <property type="component" value="Unassembled WGS sequence"/>
</dbReference>
<feature type="region of interest" description="Disordered" evidence="1">
    <location>
        <begin position="491"/>
        <end position="510"/>
    </location>
</feature>
<dbReference type="GO" id="GO:0005634">
    <property type="term" value="C:nucleus"/>
    <property type="evidence" value="ECO:0007669"/>
    <property type="project" value="TreeGrafter"/>
</dbReference>
<dbReference type="FunCoup" id="A0A3Q0KRP0">
    <property type="interactions" value="2627"/>
</dbReference>